<feature type="domain" description="AMP-binding enzyme C-terminal" evidence="2">
    <location>
        <begin position="233"/>
        <end position="304"/>
    </location>
</feature>
<organism evidence="3 4">
    <name type="scientific">Symbiodinium microadriaticum</name>
    <name type="common">Dinoflagellate</name>
    <name type="synonym">Zooxanthella microadriatica</name>
    <dbReference type="NCBI Taxonomy" id="2951"/>
    <lineage>
        <taxon>Eukaryota</taxon>
        <taxon>Sar</taxon>
        <taxon>Alveolata</taxon>
        <taxon>Dinophyceae</taxon>
        <taxon>Suessiales</taxon>
        <taxon>Symbiodiniaceae</taxon>
        <taxon>Symbiodinium</taxon>
    </lineage>
</organism>
<dbReference type="InterPro" id="IPR025110">
    <property type="entry name" value="AMP-bd_C"/>
</dbReference>
<dbReference type="InterPro" id="IPR042099">
    <property type="entry name" value="ANL_N_sf"/>
</dbReference>
<dbReference type="Gene3D" id="3.30.300.30">
    <property type="match status" value="1"/>
</dbReference>
<accession>A0A1Q9ED25</accession>
<dbReference type="OMA" id="SIAPWSE"/>
<feature type="transmembrane region" description="Helical" evidence="1">
    <location>
        <begin position="659"/>
        <end position="676"/>
    </location>
</feature>
<gene>
    <name evidence="3" type="primary">lgrD</name>
    <name evidence="3" type="ORF">AK812_SmicGene11509</name>
</gene>
<evidence type="ECO:0000259" key="2">
    <source>
        <dbReference type="Pfam" id="PF13193"/>
    </source>
</evidence>
<keyword evidence="4" id="KW-1185">Reference proteome</keyword>
<dbReference type="GO" id="GO:0005737">
    <property type="term" value="C:cytoplasm"/>
    <property type="evidence" value="ECO:0007669"/>
    <property type="project" value="TreeGrafter"/>
</dbReference>
<feature type="transmembrane region" description="Helical" evidence="1">
    <location>
        <begin position="439"/>
        <end position="460"/>
    </location>
</feature>
<sequence length="745" mass="83146">MWPTGGDYHVDVLMITPSVLDLLLDVHELQKLRMPLRGLKHITTVGEPLPCSVANRTVAMPNLKATLRNFYGASESSCTIYQVPAHGVDLRVFPNKVPAGQPQPHADVYLMAPGERPFRVVAEGEAGEVCFGGVLAKGYHKLPELTEAKFVSTEHGRLYVTGDLGRWKDGVLEVIGRIDRQVKVNGVRVEPEEVEAVLRDFHMATEVEANNCNVAPAKPSYSLLLQDHLGGDLENVAVHDRTVNRAAVVTTSGPAQLVAFIEPRTGCEVKLEEVQAHCRANLAPAYVPKYILLQPALPSLPNGKMDYAALRAMADEHALQTTETVLDSLGQMRSMSKWAVLENAVIHRCYAFWMLGVLLDHYALCAMTLDPNDPTKTNSQPFCTALAGASIAPWSEVLLRSIGNDQDLFGFIMLGAYQDSRPDAPNQPKKKLRLNWMDLYILFIYFFIALPLPQLCSFLTRGQAYPDRTWQSSIGTETSGWDMNYIRGADVTSGHRWYLLMVLQAKLYVVLCDAIRIPSWVQVAFAIWCSYSGPLFWGDTCSKNVSPGLTFGLTWLLDGCWVWIRWVEWYAAFYVFCLHYLRPIVQWMSKVVPHGPVWAASATASSMLMGMAMAMYHYPNEMLETGGDGKLAALELVVTALQPGLFALGTTYWSVDASWWGNTTLGCYVIHFVFRDRMTELFQVLSRFLTWDSSGLLLPASILACCLGFTSTVGPLGHYVLILPQLAFGYLRRRQWTGKRTLYKK</sequence>
<feature type="transmembrane region" description="Helical" evidence="1">
    <location>
        <begin position="631"/>
        <end position="653"/>
    </location>
</feature>
<keyword evidence="1" id="KW-0812">Transmembrane</keyword>
<evidence type="ECO:0000313" key="3">
    <source>
        <dbReference type="EMBL" id="OLQ05334.1"/>
    </source>
</evidence>
<dbReference type="SUPFAM" id="SSF56801">
    <property type="entry name" value="Acetyl-CoA synthetase-like"/>
    <property type="match status" value="2"/>
</dbReference>
<keyword evidence="1" id="KW-0472">Membrane</keyword>
<proteinExistence type="predicted"/>
<comment type="caution">
    <text evidence="3">The sequence shown here is derived from an EMBL/GenBank/DDBJ whole genome shotgun (WGS) entry which is preliminary data.</text>
</comment>
<feature type="transmembrane region" description="Helical" evidence="1">
    <location>
        <begin position="597"/>
        <end position="619"/>
    </location>
</feature>
<dbReference type="AlphaFoldDB" id="A0A1Q9ED25"/>
<keyword evidence="1" id="KW-1133">Transmembrane helix</keyword>
<dbReference type="GO" id="GO:0044550">
    <property type="term" value="P:secondary metabolite biosynthetic process"/>
    <property type="evidence" value="ECO:0007669"/>
    <property type="project" value="TreeGrafter"/>
</dbReference>
<protein>
    <submittedName>
        <fullName evidence="3">Linear gramicidin synthase subunit D</fullName>
    </submittedName>
</protein>
<evidence type="ECO:0000256" key="1">
    <source>
        <dbReference type="SAM" id="Phobius"/>
    </source>
</evidence>
<dbReference type="Proteomes" id="UP000186817">
    <property type="component" value="Unassembled WGS sequence"/>
</dbReference>
<name>A0A1Q9ED25_SYMMI</name>
<evidence type="ECO:0000313" key="4">
    <source>
        <dbReference type="Proteomes" id="UP000186817"/>
    </source>
</evidence>
<dbReference type="PANTHER" id="PTHR45527:SF1">
    <property type="entry name" value="FATTY ACID SYNTHASE"/>
    <property type="match status" value="1"/>
</dbReference>
<reference evidence="3 4" key="1">
    <citation type="submission" date="2016-02" db="EMBL/GenBank/DDBJ databases">
        <title>Genome analysis of coral dinoflagellate symbionts highlights evolutionary adaptations to a symbiotic lifestyle.</title>
        <authorList>
            <person name="Aranda M."/>
            <person name="Li Y."/>
            <person name="Liew Y.J."/>
            <person name="Baumgarten S."/>
            <person name="Simakov O."/>
            <person name="Wilson M."/>
            <person name="Piel J."/>
            <person name="Ashoor H."/>
            <person name="Bougouffa S."/>
            <person name="Bajic V.B."/>
            <person name="Ryu T."/>
            <person name="Ravasi T."/>
            <person name="Bayer T."/>
            <person name="Micklem G."/>
            <person name="Kim H."/>
            <person name="Bhak J."/>
            <person name="Lajeunesse T.C."/>
            <person name="Voolstra C.R."/>
        </authorList>
    </citation>
    <scope>NUCLEOTIDE SEQUENCE [LARGE SCALE GENOMIC DNA]</scope>
    <source>
        <strain evidence="3 4">CCMP2467</strain>
    </source>
</reference>
<dbReference type="GO" id="GO:0031177">
    <property type="term" value="F:phosphopantetheine binding"/>
    <property type="evidence" value="ECO:0007669"/>
    <property type="project" value="TreeGrafter"/>
</dbReference>
<dbReference type="Pfam" id="PF13193">
    <property type="entry name" value="AMP-binding_C"/>
    <property type="match status" value="1"/>
</dbReference>
<dbReference type="GO" id="GO:0043041">
    <property type="term" value="P:amino acid activation for nonribosomal peptide biosynthetic process"/>
    <property type="evidence" value="ECO:0007669"/>
    <property type="project" value="TreeGrafter"/>
</dbReference>
<dbReference type="Gene3D" id="3.40.50.12780">
    <property type="entry name" value="N-terminal domain of ligase-like"/>
    <property type="match status" value="1"/>
</dbReference>
<dbReference type="PANTHER" id="PTHR45527">
    <property type="entry name" value="NONRIBOSOMAL PEPTIDE SYNTHETASE"/>
    <property type="match status" value="1"/>
</dbReference>
<dbReference type="EMBL" id="LSRX01000188">
    <property type="protein sequence ID" value="OLQ05334.1"/>
    <property type="molecule type" value="Genomic_DNA"/>
</dbReference>
<dbReference type="OrthoDB" id="416786at2759"/>
<dbReference type="InterPro" id="IPR045851">
    <property type="entry name" value="AMP-bd_C_sf"/>
</dbReference>